<dbReference type="InterPro" id="IPR007159">
    <property type="entry name" value="SpoVT-AbrB_dom"/>
</dbReference>
<dbReference type="EMBL" id="JACJSG010000033">
    <property type="protein sequence ID" value="MBD2503280.1"/>
    <property type="molecule type" value="Genomic_DNA"/>
</dbReference>
<keyword evidence="3" id="KW-1185">Reference proteome</keyword>
<dbReference type="GO" id="GO:0003677">
    <property type="term" value="F:DNA binding"/>
    <property type="evidence" value="ECO:0007669"/>
    <property type="project" value="UniProtKB-KW"/>
</dbReference>
<reference evidence="2 3" key="1">
    <citation type="journal article" date="2020" name="ISME J.">
        <title>Comparative genomics reveals insights into cyanobacterial evolution and habitat adaptation.</title>
        <authorList>
            <person name="Chen M.Y."/>
            <person name="Teng W.K."/>
            <person name="Zhao L."/>
            <person name="Hu C.X."/>
            <person name="Zhou Y.K."/>
            <person name="Han B.P."/>
            <person name="Song L.R."/>
            <person name="Shu W.S."/>
        </authorList>
    </citation>
    <scope>NUCLEOTIDE SEQUENCE [LARGE SCALE GENOMIC DNA]</scope>
    <source>
        <strain evidence="2 3">FACHB-119</strain>
    </source>
</reference>
<dbReference type="SUPFAM" id="SSF89447">
    <property type="entry name" value="AbrB/MazE/MraZ-like"/>
    <property type="match status" value="1"/>
</dbReference>
<feature type="domain" description="SpoVT-AbrB" evidence="1">
    <location>
        <begin position="8"/>
        <end position="53"/>
    </location>
</feature>
<organism evidence="2 3">
    <name type="scientific">Anabaena azotica FACHB-119</name>
    <dbReference type="NCBI Taxonomy" id="947527"/>
    <lineage>
        <taxon>Bacteria</taxon>
        <taxon>Bacillati</taxon>
        <taxon>Cyanobacteriota</taxon>
        <taxon>Cyanophyceae</taxon>
        <taxon>Nostocales</taxon>
        <taxon>Nostocaceae</taxon>
        <taxon>Anabaena</taxon>
        <taxon>Anabaena azotica</taxon>
    </lineage>
</organism>
<proteinExistence type="predicted"/>
<dbReference type="SMART" id="SM00966">
    <property type="entry name" value="SpoVT_AbrB"/>
    <property type="match status" value="1"/>
</dbReference>
<keyword evidence="2" id="KW-0238">DNA-binding</keyword>
<comment type="caution">
    <text evidence="2">The sequence shown here is derived from an EMBL/GenBank/DDBJ whole genome shotgun (WGS) entry which is preliminary data.</text>
</comment>
<dbReference type="InterPro" id="IPR037914">
    <property type="entry name" value="SpoVT-AbrB_sf"/>
</dbReference>
<evidence type="ECO:0000259" key="1">
    <source>
        <dbReference type="SMART" id="SM00966"/>
    </source>
</evidence>
<dbReference type="Proteomes" id="UP000661112">
    <property type="component" value="Unassembled WGS sequence"/>
</dbReference>
<accession>A0ABR8D7Z6</accession>
<evidence type="ECO:0000313" key="2">
    <source>
        <dbReference type="EMBL" id="MBD2503280.1"/>
    </source>
</evidence>
<gene>
    <name evidence="2" type="ORF">H6G83_22185</name>
</gene>
<name>A0ABR8D7Z6_9NOST</name>
<evidence type="ECO:0000313" key="3">
    <source>
        <dbReference type="Proteomes" id="UP000661112"/>
    </source>
</evidence>
<sequence>MENKSERIKISNEGQVIISEELLKASGWEIRQELIAINMGDGILLKPKKPFAETTLNDVAGCLKYQGAPKSLKDMNDAIRQGIEESWHSGS</sequence>
<dbReference type="RefSeq" id="WP_190476144.1">
    <property type="nucleotide sequence ID" value="NZ_JACJSG010000033.1"/>
</dbReference>
<protein>
    <submittedName>
        <fullName evidence="2">AbrB/MazE/SpoVT family DNA-binding domain-containing protein</fullName>
    </submittedName>
</protein>